<dbReference type="OrthoDB" id="5502755at2"/>
<gene>
    <name evidence="2" type="ORF">CD33_06820</name>
</gene>
<dbReference type="eggNOG" id="COG4799">
    <property type="taxonomic scope" value="Bacteria"/>
</dbReference>
<dbReference type="Gene3D" id="3.90.226.10">
    <property type="entry name" value="2-enoyl-CoA Hydratase, Chain A, domain 1"/>
    <property type="match status" value="2"/>
</dbReference>
<dbReference type="InterPro" id="IPR017556">
    <property type="entry name" value="Malonate_beta"/>
</dbReference>
<dbReference type="Pfam" id="PF01039">
    <property type="entry name" value="Carboxyl_trans"/>
    <property type="match status" value="1"/>
</dbReference>
<dbReference type="GO" id="GO:0006633">
    <property type="term" value="P:fatty acid biosynthetic process"/>
    <property type="evidence" value="ECO:0007669"/>
    <property type="project" value="TreeGrafter"/>
</dbReference>
<proteinExistence type="predicted"/>
<protein>
    <submittedName>
        <fullName evidence="2">Malonate decarboxylase subunit beta</fullName>
    </submittedName>
</protein>
<dbReference type="PANTHER" id="PTHR42995">
    <property type="entry name" value="ACETYL-COENZYME A CARBOXYLASE CARBOXYL TRANSFERASE SUBUNIT BETA, CHLOROPLASTIC"/>
    <property type="match status" value="1"/>
</dbReference>
<organism evidence="2 3">
    <name type="scientific">Ureibacillus sinduriensis BLB-1 = JCM 15800</name>
    <dbReference type="NCBI Taxonomy" id="1384057"/>
    <lineage>
        <taxon>Bacteria</taxon>
        <taxon>Bacillati</taxon>
        <taxon>Bacillota</taxon>
        <taxon>Bacilli</taxon>
        <taxon>Bacillales</taxon>
        <taxon>Caryophanaceae</taxon>
        <taxon>Ureibacillus</taxon>
    </lineage>
</organism>
<dbReference type="InterPro" id="IPR029045">
    <property type="entry name" value="ClpP/crotonase-like_dom_sf"/>
</dbReference>
<name>A0A0A3I0U1_9BACL</name>
<evidence type="ECO:0000259" key="1">
    <source>
        <dbReference type="Pfam" id="PF01039"/>
    </source>
</evidence>
<feature type="domain" description="Acetyl-coenzyme A carboxylase carboxyl transferase subunit beta" evidence="1">
    <location>
        <begin position="13"/>
        <end position="225"/>
    </location>
</feature>
<evidence type="ECO:0000313" key="3">
    <source>
        <dbReference type="Proteomes" id="UP000030408"/>
    </source>
</evidence>
<comment type="caution">
    <text evidence="2">The sequence shown here is derived from an EMBL/GenBank/DDBJ whole genome shotgun (WGS) entry which is preliminary data.</text>
</comment>
<dbReference type="GO" id="GO:2001295">
    <property type="term" value="P:malonyl-CoA biosynthetic process"/>
    <property type="evidence" value="ECO:0007669"/>
    <property type="project" value="TreeGrafter"/>
</dbReference>
<dbReference type="GO" id="GO:0005975">
    <property type="term" value="P:carbohydrate metabolic process"/>
    <property type="evidence" value="ECO:0007669"/>
    <property type="project" value="InterPro"/>
</dbReference>
<dbReference type="PANTHER" id="PTHR42995:SF1">
    <property type="entry name" value="MALONATE DECARBOXYLASE BETA SUBUNIT"/>
    <property type="match status" value="1"/>
</dbReference>
<dbReference type="STRING" id="1384057.CD33_06820"/>
<dbReference type="RefSeq" id="WP_036199281.1">
    <property type="nucleotide sequence ID" value="NZ_AVCY01000010.1"/>
</dbReference>
<dbReference type="NCBIfam" id="TIGR03133">
    <property type="entry name" value="malonate_beta"/>
    <property type="match status" value="1"/>
</dbReference>
<evidence type="ECO:0000313" key="2">
    <source>
        <dbReference type="EMBL" id="KGR76253.1"/>
    </source>
</evidence>
<dbReference type="Proteomes" id="UP000030408">
    <property type="component" value="Unassembled WGS sequence"/>
</dbReference>
<sequence>MAQIITESLVESLARERAFQLLDKGSAYEILGPLDGIESPHLVAQNIVPQFDDGMIIVKGTLNGQQTVIISIEGNFQGGGIGEVSGAKLAGTLEKLIKECEKGNKIHPVIIYDTGGVRLQEANYGLLSIAEISAAIVALREYVPVIGIIPGKVGSFGGMSLTAGLCSALIMTREGRLGMNGPEVIEQEAGIRELDSRNKQLIWKMIGGAIRHESALADVIVEDDIPNYKEAIKNIWSGEIRLQHRTKQIQNYLSLFKTLDIEKKIMPEQAKEYLNSKTVNMDIELPTPMGDVKSTGSRWFDLLANGQHSISEVPSVLVADTIISGVNARLIAVVPNPDSKYYRARNGEVGLLEGWTIAKYVRQAIEEDKDLTEKRLIIPIVDVPSQAFGYHEELFGIYLSCSAAVDAYATARLAGHPVVATLVGNAISGAFLSHGMQANRLIALNDDGVNVHVMSKKSAAIITQRTIEELDEAAKEVPSMAYDIQSFEKLGALFKLLDGVNAKEPNPEDRDILESAVIEAYNDIKSDSARDLSSRLKSDIARSSGRKASIQVREMIDLQWR</sequence>
<accession>A0A0A3I0U1</accession>
<dbReference type="AlphaFoldDB" id="A0A0A3I0U1"/>
<dbReference type="Pfam" id="PF06833">
    <property type="entry name" value="MdcE"/>
    <property type="match status" value="1"/>
</dbReference>
<dbReference type="SUPFAM" id="SSF52096">
    <property type="entry name" value="ClpP/crotonase"/>
    <property type="match status" value="2"/>
</dbReference>
<dbReference type="InterPro" id="IPR034733">
    <property type="entry name" value="AcCoA_carboxyl_beta"/>
</dbReference>
<dbReference type="EMBL" id="JPVO01000046">
    <property type="protein sequence ID" value="KGR76253.1"/>
    <property type="molecule type" value="Genomic_DNA"/>
</dbReference>
<dbReference type="NCBIfam" id="TIGR03134">
    <property type="entry name" value="malonate_gamma"/>
    <property type="match status" value="1"/>
</dbReference>
<dbReference type="GO" id="GO:0016831">
    <property type="term" value="F:carboxy-lyase activity"/>
    <property type="evidence" value="ECO:0007669"/>
    <property type="project" value="InterPro"/>
</dbReference>
<dbReference type="NCBIfam" id="NF005530">
    <property type="entry name" value="PRK07189.1"/>
    <property type="match status" value="1"/>
</dbReference>
<dbReference type="InterPro" id="IPR009648">
    <property type="entry name" value="Malonate_gamma"/>
</dbReference>
<reference evidence="2 3" key="1">
    <citation type="submission" date="2014-02" db="EMBL/GenBank/DDBJ databases">
        <title>Draft genome sequence of Lysinibacillus sinduriensis JCM 15800.</title>
        <authorList>
            <person name="Zhang F."/>
            <person name="Wang G."/>
            <person name="Zhang L."/>
        </authorList>
    </citation>
    <scope>NUCLEOTIDE SEQUENCE [LARGE SCALE GENOMIC DNA]</scope>
    <source>
        <strain evidence="2 3">JCM 15800</strain>
    </source>
</reference>
<dbReference type="GO" id="GO:0003989">
    <property type="term" value="F:acetyl-CoA carboxylase activity"/>
    <property type="evidence" value="ECO:0007669"/>
    <property type="project" value="TreeGrafter"/>
</dbReference>
<keyword evidence="3" id="KW-1185">Reference proteome</keyword>